<gene>
    <name evidence="1" type="ORF">SAMN05421785_1251</name>
</gene>
<feature type="non-terminal residue" evidence="1">
    <location>
        <position position="1"/>
    </location>
</feature>
<sequence length="66" mass="7709">SAARLWRDTLLPMGVKLFESALNDILNGVIKRTPQDKRFSTFEPDTNVKDIYRPDLLMIEYENSHQ</sequence>
<dbReference type="RefSeq" id="WP_228427591.1">
    <property type="nucleotide sequence ID" value="NZ_FTOV01000025.1"/>
</dbReference>
<dbReference type="EMBL" id="FTOV01000025">
    <property type="protein sequence ID" value="SIT28104.1"/>
    <property type="molecule type" value="Genomic_DNA"/>
</dbReference>
<organism evidence="1 2">
    <name type="scientific">Chryseobacterium gambrini</name>
    <dbReference type="NCBI Taxonomy" id="373672"/>
    <lineage>
        <taxon>Bacteria</taxon>
        <taxon>Pseudomonadati</taxon>
        <taxon>Bacteroidota</taxon>
        <taxon>Flavobacteriia</taxon>
        <taxon>Flavobacteriales</taxon>
        <taxon>Weeksellaceae</taxon>
        <taxon>Chryseobacterium group</taxon>
        <taxon>Chryseobacterium</taxon>
    </lineage>
</organism>
<name>A0A1N7QZ94_9FLAO</name>
<protein>
    <submittedName>
        <fullName evidence="1">Uncharacterized protein</fullName>
    </submittedName>
</protein>
<reference evidence="1 2" key="1">
    <citation type="submission" date="2017-01" db="EMBL/GenBank/DDBJ databases">
        <authorList>
            <person name="Mah S.A."/>
            <person name="Swanson W.J."/>
            <person name="Moy G.W."/>
            <person name="Vacquier V.D."/>
        </authorList>
    </citation>
    <scope>NUCLEOTIDE SEQUENCE [LARGE SCALE GENOMIC DNA]</scope>
    <source>
        <strain evidence="1 2">DSM 18014</strain>
    </source>
</reference>
<proteinExistence type="predicted"/>
<evidence type="ECO:0000313" key="1">
    <source>
        <dbReference type="EMBL" id="SIT28104.1"/>
    </source>
</evidence>
<dbReference type="Proteomes" id="UP000185781">
    <property type="component" value="Unassembled WGS sequence"/>
</dbReference>
<dbReference type="STRING" id="373672.SAMN05421785_1251"/>
<accession>A0A1N7QZ94</accession>
<evidence type="ECO:0000313" key="2">
    <source>
        <dbReference type="Proteomes" id="UP000185781"/>
    </source>
</evidence>
<dbReference type="AlphaFoldDB" id="A0A1N7QZ94"/>